<comment type="caution">
    <text evidence="1">The sequence shown here is derived from an EMBL/GenBank/DDBJ whole genome shotgun (WGS) entry which is preliminary data.</text>
</comment>
<evidence type="ECO:0000313" key="2">
    <source>
        <dbReference type="Proteomes" id="UP000185568"/>
    </source>
</evidence>
<dbReference type="InterPro" id="IPR023118">
    <property type="entry name" value="YqaI_dom_sf"/>
</dbReference>
<dbReference type="InterPro" id="IPR018474">
    <property type="entry name" value="Uncharacterised_Yqai"/>
</dbReference>
<dbReference type="Gene3D" id="3.30.40.30">
    <property type="entry name" value="YqaI domain"/>
    <property type="match status" value="1"/>
</dbReference>
<evidence type="ECO:0000313" key="1">
    <source>
        <dbReference type="EMBL" id="OLN23876.1"/>
    </source>
</evidence>
<dbReference type="EMBL" id="MSDU01000004">
    <property type="protein sequence ID" value="OLN23876.1"/>
    <property type="molecule type" value="Genomic_DNA"/>
</dbReference>
<name>A0A1Q8Q944_9BACI</name>
<dbReference type="RefSeq" id="WP_075397187.1">
    <property type="nucleotide sequence ID" value="NZ_MSDU01000004.1"/>
</dbReference>
<dbReference type="Pfam" id="PF09466">
    <property type="entry name" value="Yqai"/>
    <property type="match status" value="1"/>
</dbReference>
<gene>
    <name evidence="1" type="ORF">BTO30_02745</name>
</gene>
<dbReference type="Proteomes" id="UP000185568">
    <property type="component" value="Unassembled WGS sequence"/>
</dbReference>
<sequence>MDHPIIEQIERTGFPVGMREEPEGVDYFGNEYFAGEEIVITEDNEVVRLESLEDYLIEVMGVRFTKA</sequence>
<accession>A0A1Q8Q944</accession>
<proteinExistence type="predicted"/>
<dbReference type="SUPFAM" id="SSF160713">
    <property type="entry name" value="YqaI-like"/>
    <property type="match status" value="1"/>
</dbReference>
<protein>
    <recommendedName>
        <fullName evidence="3">YqaI-like protein</fullName>
    </recommendedName>
</protein>
<organism evidence="1 2">
    <name type="scientific">Domibacillus antri</name>
    <dbReference type="NCBI Taxonomy" id="1714264"/>
    <lineage>
        <taxon>Bacteria</taxon>
        <taxon>Bacillati</taxon>
        <taxon>Bacillota</taxon>
        <taxon>Bacilli</taxon>
        <taxon>Bacillales</taxon>
        <taxon>Bacillaceae</taxon>
        <taxon>Domibacillus</taxon>
    </lineage>
</organism>
<dbReference type="STRING" id="1714264.BTO30_02745"/>
<evidence type="ECO:0008006" key="3">
    <source>
        <dbReference type="Google" id="ProtNLM"/>
    </source>
</evidence>
<dbReference type="AlphaFoldDB" id="A0A1Q8Q944"/>
<reference evidence="1 2" key="1">
    <citation type="submission" date="2016-12" db="EMBL/GenBank/DDBJ databases">
        <title>Domibacillus antri genome sequencing.</title>
        <authorList>
            <person name="Verma A."/>
            <person name="Krishnamurthi S."/>
        </authorList>
    </citation>
    <scope>NUCLEOTIDE SEQUENCE [LARGE SCALE GENOMIC DNA]</scope>
    <source>
        <strain evidence="1 2">XD80</strain>
    </source>
</reference>
<keyword evidence="2" id="KW-1185">Reference proteome</keyword>